<reference evidence="1" key="1">
    <citation type="journal article" date="2020" name="bioRxiv">
        <title>Chromosome-level reference genome of the European wasp spider Argiope bruennichi: a resource for studies on range expansion and evolutionary adaptation.</title>
        <authorList>
            <person name="Sheffer M.M."/>
            <person name="Hoppe A."/>
            <person name="Krehenwinkel H."/>
            <person name="Uhl G."/>
            <person name="Kuss A.W."/>
            <person name="Jensen L."/>
            <person name="Jensen C."/>
            <person name="Gillespie R.G."/>
            <person name="Hoff K.J."/>
            <person name="Prost S."/>
        </authorList>
    </citation>
    <scope>NUCLEOTIDE SEQUENCE</scope>
</reference>
<organism evidence="1 2">
    <name type="scientific">Argiope bruennichi</name>
    <name type="common">Wasp spider</name>
    <name type="synonym">Aranea bruennichi</name>
    <dbReference type="NCBI Taxonomy" id="94029"/>
    <lineage>
        <taxon>Eukaryota</taxon>
        <taxon>Metazoa</taxon>
        <taxon>Ecdysozoa</taxon>
        <taxon>Arthropoda</taxon>
        <taxon>Chelicerata</taxon>
        <taxon>Arachnida</taxon>
        <taxon>Araneae</taxon>
        <taxon>Araneomorphae</taxon>
        <taxon>Entelegynae</taxon>
        <taxon>Araneoidea</taxon>
        <taxon>Araneidae</taxon>
        <taxon>Argiope</taxon>
    </lineage>
</organism>
<evidence type="ECO:0000313" key="2">
    <source>
        <dbReference type="Proteomes" id="UP000807504"/>
    </source>
</evidence>
<evidence type="ECO:0000313" key="1">
    <source>
        <dbReference type="EMBL" id="KAF8788672.1"/>
    </source>
</evidence>
<sequence>MVLRILIISNSMIFFVKELKTQILAEYVYLQEIKPIVTKNIRKEVISNRIVKLAPSKISIFLSFLGFCANALFL</sequence>
<dbReference type="AlphaFoldDB" id="A0A8T0FEC0"/>
<dbReference type="Proteomes" id="UP000807504">
    <property type="component" value="Unassembled WGS sequence"/>
</dbReference>
<reference evidence="1" key="2">
    <citation type="submission" date="2020-06" db="EMBL/GenBank/DDBJ databases">
        <authorList>
            <person name="Sheffer M."/>
        </authorList>
    </citation>
    <scope>NUCLEOTIDE SEQUENCE</scope>
</reference>
<name>A0A8T0FEC0_ARGBR</name>
<comment type="caution">
    <text evidence="1">The sequence shown here is derived from an EMBL/GenBank/DDBJ whole genome shotgun (WGS) entry which is preliminary data.</text>
</comment>
<proteinExistence type="predicted"/>
<gene>
    <name evidence="1" type="ORF">HNY73_006688</name>
</gene>
<dbReference type="EMBL" id="JABXBU010000012">
    <property type="protein sequence ID" value="KAF8788672.1"/>
    <property type="molecule type" value="Genomic_DNA"/>
</dbReference>
<protein>
    <submittedName>
        <fullName evidence="1">Uncharacterized protein</fullName>
    </submittedName>
</protein>
<accession>A0A8T0FEC0</accession>
<keyword evidence="2" id="KW-1185">Reference proteome</keyword>